<dbReference type="InterPro" id="IPR036866">
    <property type="entry name" value="RibonucZ/Hydroxyglut_hydro"/>
</dbReference>
<sequence length="205" mass="22154">MHISWLGGTAIKLQFKTYSDDVVVVIDPYSPEQGNFPRSLTANLAIFTRGQKDAVTISGNPFILDTPGECDVKGVLVTATTGSQPTHTMIRLDAENLSIAHLGLAQKALTEEQRDVLSNIDILFVPIGGLYGYDVEAAVKAVNDLEPRVIIPIACQSENDPTAATAAQFCKEMGVAMTKEPETKIIIKKKDLPTEDTTVIVLAKE</sequence>
<dbReference type="Gene3D" id="3.60.15.10">
    <property type="entry name" value="Ribonuclease Z/Hydroxyacylglutathione hydrolase-like"/>
    <property type="match status" value="1"/>
</dbReference>
<reference evidence="1 2" key="1">
    <citation type="journal article" date="2016" name="Nat. Commun.">
        <title>Thousands of microbial genomes shed light on interconnected biogeochemical processes in an aquifer system.</title>
        <authorList>
            <person name="Anantharaman K."/>
            <person name="Brown C.T."/>
            <person name="Hug L.A."/>
            <person name="Sharon I."/>
            <person name="Castelle C.J."/>
            <person name="Probst A.J."/>
            <person name="Thomas B.C."/>
            <person name="Singh A."/>
            <person name="Wilkins M.J."/>
            <person name="Karaoz U."/>
            <person name="Brodie E.L."/>
            <person name="Williams K.H."/>
            <person name="Hubbard S.S."/>
            <person name="Banfield J.F."/>
        </authorList>
    </citation>
    <scope>NUCLEOTIDE SEQUENCE [LARGE SCALE GENOMIC DNA]</scope>
</reference>
<name>A0A1F6N2J2_9BACT</name>
<dbReference type="SUPFAM" id="SSF56281">
    <property type="entry name" value="Metallo-hydrolase/oxidoreductase"/>
    <property type="match status" value="1"/>
</dbReference>
<dbReference type="Pfam" id="PF13483">
    <property type="entry name" value="Lactamase_B_3"/>
    <property type="match status" value="1"/>
</dbReference>
<accession>A0A1F6N2J2</accession>
<organism evidence="1 2">
    <name type="scientific">Candidatus Magasanikbacteria bacterium RIFCSPLOWO2_01_FULL_40_15</name>
    <dbReference type="NCBI Taxonomy" id="1798686"/>
    <lineage>
        <taxon>Bacteria</taxon>
        <taxon>Candidatus Magasanikiibacteriota</taxon>
    </lineage>
</organism>
<evidence type="ECO:0008006" key="3">
    <source>
        <dbReference type="Google" id="ProtNLM"/>
    </source>
</evidence>
<dbReference type="EMBL" id="MFQH01000021">
    <property type="protein sequence ID" value="OGH77920.1"/>
    <property type="molecule type" value="Genomic_DNA"/>
</dbReference>
<dbReference type="PANTHER" id="PTHR39189">
    <property type="entry name" value="UPF0173 METAL-DEPENDENT HYDROLASE YTKL"/>
    <property type="match status" value="1"/>
</dbReference>
<proteinExistence type="predicted"/>
<comment type="caution">
    <text evidence="1">The sequence shown here is derived from an EMBL/GenBank/DDBJ whole genome shotgun (WGS) entry which is preliminary data.</text>
</comment>
<protein>
    <recommendedName>
        <fullName evidence="3">Zn-dependent hydrolase</fullName>
    </recommendedName>
</protein>
<gene>
    <name evidence="1" type="ORF">A2983_00350</name>
</gene>
<dbReference type="PANTHER" id="PTHR39189:SF1">
    <property type="entry name" value="UPF0173 METAL-DEPENDENT HYDROLASE YTKL"/>
    <property type="match status" value="1"/>
</dbReference>
<dbReference type="Proteomes" id="UP000177040">
    <property type="component" value="Unassembled WGS sequence"/>
</dbReference>
<evidence type="ECO:0000313" key="2">
    <source>
        <dbReference type="Proteomes" id="UP000177040"/>
    </source>
</evidence>
<dbReference type="AlphaFoldDB" id="A0A1F6N2J2"/>
<evidence type="ECO:0000313" key="1">
    <source>
        <dbReference type="EMBL" id="OGH77920.1"/>
    </source>
</evidence>